<dbReference type="Proteomes" id="UP000736787">
    <property type="component" value="Unassembled WGS sequence"/>
</dbReference>
<dbReference type="Proteomes" id="UP000760860">
    <property type="component" value="Unassembled WGS sequence"/>
</dbReference>
<dbReference type="Proteomes" id="UP000697107">
    <property type="component" value="Unassembled WGS sequence"/>
</dbReference>
<dbReference type="Proteomes" id="UP000774804">
    <property type="component" value="Unassembled WGS sequence"/>
</dbReference>
<evidence type="ECO:0000313" key="1">
    <source>
        <dbReference type="EMBL" id="KAG2861417.1"/>
    </source>
</evidence>
<protein>
    <submittedName>
        <fullName evidence="2">Uncharacterized protein</fullName>
    </submittedName>
</protein>
<comment type="caution">
    <text evidence="2">The sequence shown here is derived from an EMBL/GenBank/DDBJ whole genome shotgun (WGS) entry which is preliminary data.</text>
</comment>
<proteinExistence type="predicted"/>
<evidence type="ECO:0000313" key="6">
    <source>
        <dbReference type="Proteomes" id="UP000774804"/>
    </source>
</evidence>
<accession>A0A8T1CQQ5</accession>
<evidence type="ECO:0000313" key="5">
    <source>
        <dbReference type="EMBL" id="KAG3222196.1"/>
    </source>
</evidence>
<dbReference type="EMBL" id="RCMG01000155">
    <property type="protein sequence ID" value="KAG2861417.1"/>
    <property type="molecule type" value="Genomic_DNA"/>
</dbReference>
<dbReference type="Proteomes" id="UP000735874">
    <property type="component" value="Unassembled WGS sequence"/>
</dbReference>
<evidence type="ECO:0000313" key="2">
    <source>
        <dbReference type="EMBL" id="KAG2929319.1"/>
    </source>
</evidence>
<evidence type="ECO:0000313" key="3">
    <source>
        <dbReference type="EMBL" id="KAG2945847.1"/>
    </source>
</evidence>
<organism evidence="2 6">
    <name type="scientific">Phytophthora cactorum</name>
    <dbReference type="NCBI Taxonomy" id="29920"/>
    <lineage>
        <taxon>Eukaryota</taxon>
        <taxon>Sar</taxon>
        <taxon>Stramenopiles</taxon>
        <taxon>Oomycota</taxon>
        <taxon>Peronosporomycetes</taxon>
        <taxon>Peronosporales</taxon>
        <taxon>Peronosporaceae</taxon>
        <taxon>Phytophthora</taxon>
    </lineage>
</organism>
<dbReference type="EMBL" id="RCML01000152">
    <property type="protein sequence ID" value="KAG2988488.1"/>
    <property type="molecule type" value="Genomic_DNA"/>
</dbReference>
<dbReference type="EMBL" id="RCMV01000190">
    <property type="protein sequence ID" value="KAG3222196.1"/>
    <property type="molecule type" value="Genomic_DNA"/>
</dbReference>
<dbReference type="EMBL" id="RCMI01000159">
    <property type="protein sequence ID" value="KAG2929319.1"/>
    <property type="molecule type" value="Genomic_DNA"/>
</dbReference>
<gene>
    <name evidence="1" type="ORF">PC113_g7203</name>
    <name evidence="2" type="ORF">PC115_g6890</name>
    <name evidence="3" type="ORF">PC117_g8126</name>
    <name evidence="4" type="ORF">PC118_g6697</name>
    <name evidence="5" type="ORF">PC129_g7072</name>
</gene>
<evidence type="ECO:0000313" key="4">
    <source>
        <dbReference type="EMBL" id="KAG2988488.1"/>
    </source>
</evidence>
<sequence length="49" mass="5715">MSGQDSNLGMDFKVPAEIRLDLADGMLCLPDEVRIQLMRRRPLYNEHIR</sequence>
<reference evidence="2" key="1">
    <citation type="submission" date="2018-10" db="EMBL/GenBank/DDBJ databases">
        <title>Effector identification in a new, highly contiguous assembly of the strawberry crown rot pathogen Phytophthora cactorum.</title>
        <authorList>
            <person name="Armitage A.D."/>
            <person name="Nellist C.F."/>
            <person name="Bates H."/>
            <person name="Vickerstaff R.J."/>
            <person name="Harrison R.J."/>
        </authorList>
    </citation>
    <scope>NUCLEOTIDE SEQUENCE</scope>
    <source>
        <strain evidence="1">15-7</strain>
        <strain evidence="2">4032</strain>
        <strain evidence="3">4040</strain>
        <strain evidence="4">P415</strain>
        <strain evidence="5">P421</strain>
    </source>
</reference>
<name>A0A8T1CQQ5_9STRA</name>
<dbReference type="EMBL" id="RCMK01000172">
    <property type="protein sequence ID" value="KAG2945847.1"/>
    <property type="molecule type" value="Genomic_DNA"/>
</dbReference>
<dbReference type="AlphaFoldDB" id="A0A8T1CQQ5"/>